<dbReference type="PANTHER" id="PTHR47116">
    <property type="entry name" value="PHLOEM FILAMENT PROTEIN"/>
    <property type="match status" value="1"/>
</dbReference>
<name>A0ABP0XQL5_9ROSI</name>
<dbReference type="Pfam" id="PF07430">
    <property type="entry name" value="PP1"/>
    <property type="match status" value="2"/>
</dbReference>
<feature type="domain" description="Phloem filament PP1" evidence="1">
    <location>
        <begin position="119"/>
        <end position="195"/>
    </location>
</feature>
<evidence type="ECO:0000313" key="3">
    <source>
        <dbReference type="Proteomes" id="UP001642487"/>
    </source>
</evidence>
<dbReference type="InterPro" id="IPR046350">
    <property type="entry name" value="Cystatin_sf"/>
</dbReference>
<proteinExistence type="predicted"/>
<dbReference type="InterPro" id="IPR009994">
    <property type="entry name" value="PP1"/>
</dbReference>
<feature type="domain" description="Phloem filament PP1" evidence="1">
    <location>
        <begin position="18"/>
        <end position="95"/>
    </location>
</feature>
<organism evidence="2 3">
    <name type="scientific">Citrullus colocynthis</name>
    <name type="common">colocynth</name>
    <dbReference type="NCBI Taxonomy" id="252529"/>
    <lineage>
        <taxon>Eukaryota</taxon>
        <taxon>Viridiplantae</taxon>
        <taxon>Streptophyta</taxon>
        <taxon>Embryophyta</taxon>
        <taxon>Tracheophyta</taxon>
        <taxon>Spermatophyta</taxon>
        <taxon>Magnoliopsida</taxon>
        <taxon>eudicotyledons</taxon>
        <taxon>Gunneridae</taxon>
        <taxon>Pentapetalae</taxon>
        <taxon>rosids</taxon>
        <taxon>fabids</taxon>
        <taxon>Cucurbitales</taxon>
        <taxon>Cucurbitaceae</taxon>
        <taxon>Benincaseae</taxon>
        <taxon>Citrullus</taxon>
    </lineage>
</organism>
<dbReference type="EMBL" id="OZ021735">
    <property type="protein sequence ID" value="CAK9309246.1"/>
    <property type="molecule type" value="Genomic_DNA"/>
</dbReference>
<evidence type="ECO:0000313" key="2">
    <source>
        <dbReference type="EMBL" id="CAK9309246.1"/>
    </source>
</evidence>
<accession>A0ABP0XQL5</accession>
<dbReference type="InterPro" id="IPR027214">
    <property type="entry name" value="Cystatin"/>
</dbReference>
<keyword evidence="3" id="KW-1185">Reference proteome</keyword>
<reference evidence="2 3" key="1">
    <citation type="submission" date="2024-03" db="EMBL/GenBank/DDBJ databases">
        <authorList>
            <person name="Gkanogiannis A."/>
            <person name="Becerra Lopez-Lavalle L."/>
        </authorList>
    </citation>
    <scope>NUCLEOTIDE SEQUENCE [LARGE SCALE GENOMIC DNA]</scope>
</reference>
<dbReference type="Proteomes" id="UP001642487">
    <property type="component" value="Chromosome 1"/>
</dbReference>
<gene>
    <name evidence="2" type="ORF">CITCOLO1_LOCUS792</name>
</gene>
<sequence>MSCEPFGKWIQIPETSTPCVKDIANHATNVHNKQTGDNLIFVRVIAGWFLELDEYRIKHRLYIEVTNSKGEVVIYEAVVVVEERDGNRVRTLISFELVIVDERDPLIFWKKIPDVHAACVQEVVEYVMKKNNEDTNDNLKYVSTTEGWYYEVNPNAIRYDLRLKAKDCLHRVRDFKALVLEENPLTEKKRTLESFKLIPRKW</sequence>
<dbReference type="SUPFAM" id="SSF54403">
    <property type="entry name" value="Cystatin/monellin"/>
    <property type="match status" value="2"/>
</dbReference>
<dbReference type="Gene3D" id="3.10.450.10">
    <property type="match status" value="2"/>
</dbReference>
<protein>
    <recommendedName>
        <fullName evidence="1">Phloem filament PP1 domain-containing protein</fullName>
    </recommendedName>
</protein>
<evidence type="ECO:0000259" key="1">
    <source>
        <dbReference type="Pfam" id="PF07430"/>
    </source>
</evidence>